<sequence length="419" mass="45775">MTEKYDANLSRRSFLKQGAAVSSAAAVAASGLLPASSAWAAGSDKPELTEVNIGFIPLTDCSSVVMASVLGLDKKYGIKINATKEASWAGVRDKLVNGELHAAHVLYGLVYGVHLGVGGPKKDMAILMTLNHNGQAITLSNELRDKGAVDGPSLAKLIAKKDKEYTFAQTFPTGTHAMWLYYWLAAQGINPMKDVKTIVVPPPQMVANMRVGNMDGYCVGEPWNQRAIIDKIGFTATTTQDIWADHPEKVLGATAEFVAKYPNTARAMICAILEASMWIDASAANRSKTAETVSAKAYVNTDTDVIRSRMIGQYENGLGKTWSEKNYMKFYNDGTVNFPYLSDGMWFLTQHKRWGLLKGDVDYLGVAKKINQIELYKQAAAIVKAPIPKSDMRSSKLIDGVVWDGKDPKKYAESFKIKA</sequence>
<dbReference type="InterPro" id="IPR044527">
    <property type="entry name" value="NrtA/CpmA_ABC-bd_dom"/>
</dbReference>
<protein>
    <submittedName>
        <fullName evidence="9">ABC transporter substrate-binding protein</fullName>
    </submittedName>
</protein>
<name>A0ABX2ICU1_9RHOO</name>
<dbReference type="SUPFAM" id="SSF53850">
    <property type="entry name" value="Periplasmic binding protein-like II"/>
    <property type="match status" value="1"/>
</dbReference>
<keyword evidence="6" id="KW-0472">Membrane</keyword>
<dbReference type="InterPro" id="IPR006311">
    <property type="entry name" value="TAT_signal"/>
</dbReference>
<dbReference type="EMBL" id="JABCSC020000001">
    <property type="protein sequence ID" value="NSL54361.1"/>
    <property type="molecule type" value="Genomic_DNA"/>
</dbReference>
<feature type="signal peptide" evidence="8">
    <location>
        <begin position="1"/>
        <end position="40"/>
    </location>
</feature>
<dbReference type="Pfam" id="PF13379">
    <property type="entry name" value="NMT1_2"/>
    <property type="match status" value="1"/>
</dbReference>
<evidence type="ECO:0000313" key="10">
    <source>
        <dbReference type="Proteomes" id="UP000778523"/>
    </source>
</evidence>
<dbReference type="RefSeq" id="WP_170020885.1">
    <property type="nucleotide sequence ID" value="NZ_JABCSC020000001.1"/>
</dbReference>
<evidence type="ECO:0000256" key="1">
    <source>
        <dbReference type="ARBA" id="ARBA00004308"/>
    </source>
</evidence>
<dbReference type="Gene3D" id="3.40.190.10">
    <property type="entry name" value="Periplasmic binding protein-like II"/>
    <property type="match status" value="2"/>
</dbReference>
<evidence type="ECO:0000256" key="6">
    <source>
        <dbReference type="ARBA" id="ARBA00023136"/>
    </source>
</evidence>
<evidence type="ECO:0000256" key="2">
    <source>
        <dbReference type="ARBA" id="ARBA00022448"/>
    </source>
</evidence>
<keyword evidence="2" id="KW-0813">Transport</keyword>
<gene>
    <name evidence="9" type="ORF">HJ583_004920</name>
</gene>
<evidence type="ECO:0000256" key="7">
    <source>
        <dbReference type="ARBA" id="ARBA00024031"/>
    </source>
</evidence>
<evidence type="ECO:0000256" key="3">
    <source>
        <dbReference type="ARBA" id="ARBA00022475"/>
    </source>
</evidence>
<dbReference type="PANTHER" id="PTHR30024">
    <property type="entry name" value="ALIPHATIC SULFONATES-BINDING PROTEIN-RELATED"/>
    <property type="match status" value="1"/>
</dbReference>
<comment type="similarity">
    <text evidence="7">Belongs to the CmpA/NrtA family.</text>
</comment>
<evidence type="ECO:0000256" key="5">
    <source>
        <dbReference type="ARBA" id="ARBA00022729"/>
    </source>
</evidence>
<dbReference type="Proteomes" id="UP000778523">
    <property type="component" value="Unassembled WGS sequence"/>
</dbReference>
<accession>A0ABX2ICU1</accession>
<dbReference type="CDD" id="cd13553">
    <property type="entry name" value="PBP2_NrtA_CpmA_like"/>
    <property type="match status" value="1"/>
</dbReference>
<reference evidence="9 10" key="1">
    <citation type="submission" date="2020-06" db="EMBL/GenBank/DDBJ databases">
        <title>Draft genome of Uliginosibacterium sp. IMCC34675.</title>
        <authorList>
            <person name="Song J."/>
        </authorList>
    </citation>
    <scope>NUCLEOTIDE SEQUENCE [LARGE SCALE GENOMIC DNA]</scope>
    <source>
        <strain evidence="9 10">IMCC34675</strain>
    </source>
</reference>
<keyword evidence="3" id="KW-1003">Cell membrane</keyword>
<comment type="subcellular location">
    <subcellularLocation>
        <location evidence="1">Endomembrane system</location>
    </subcellularLocation>
</comment>
<dbReference type="PROSITE" id="PS51318">
    <property type="entry name" value="TAT"/>
    <property type="match status" value="1"/>
</dbReference>
<keyword evidence="10" id="KW-1185">Reference proteome</keyword>
<evidence type="ECO:0000256" key="4">
    <source>
        <dbReference type="ARBA" id="ARBA00022519"/>
    </source>
</evidence>
<comment type="caution">
    <text evidence="9">The sequence shown here is derived from an EMBL/GenBank/DDBJ whole genome shotgun (WGS) entry which is preliminary data.</text>
</comment>
<evidence type="ECO:0000256" key="8">
    <source>
        <dbReference type="SAM" id="SignalP"/>
    </source>
</evidence>
<organism evidence="9 10">
    <name type="scientific">Uliginosibacterium aquaticum</name>
    <dbReference type="NCBI Taxonomy" id="2731212"/>
    <lineage>
        <taxon>Bacteria</taxon>
        <taxon>Pseudomonadati</taxon>
        <taxon>Pseudomonadota</taxon>
        <taxon>Betaproteobacteria</taxon>
        <taxon>Rhodocyclales</taxon>
        <taxon>Zoogloeaceae</taxon>
        <taxon>Uliginosibacterium</taxon>
    </lineage>
</organism>
<dbReference type="PANTHER" id="PTHR30024:SF7">
    <property type="entry name" value="NITRATE_NITRITE BINDING PROTEIN NRTA"/>
    <property type="match status" value="1"/>
</dbReference>
<keyword evidence="4" id="KW-0997">Cell inner membrane</keyword>
<evidence type="ECO:0000313" key="9">
    <source>
        <dbReference type="EMBL" id="NSL54361.1"/>
    </source>
</evidence>
<feature type="chain" id="PRO_5046954728" evidence="8">
    <location>
        <begin position="41"/>
        <end position="419"/>
    </location>
</feature>
<proteinExistence type="inferred from homology"/>
<keyword evidence="5 8" id="KW-0732">Signal</keyword>